<keyword evidence="3" id="KW-0443">Lipid metabolism</keyword>
<dbReference type="PANTHER" id="PTHR14226:SF78">
    <property type="entry name" value="SLR0060 PROTEIN"/>
    <property type="match status" value="1"/>
</dbReference>
<accession>A0A0A1VXI2</accession>
<evidence type="ECO:0000259" key="5">
    <source>
        <dbReference type="Pfam" id="PF01734"/>
    </source>
</evidence>
<dbReference type="EMBL" id="BBPA01000054">
    <property type="protein sequence ID" value="GAL94420.1"/>
    <property type="molecule type" value="Genomic_DNA"/>
</dbReference>
<dbReference type="InterPro" id="IPR016035">
    <property type="entry name" value="Acyl_Trfase/lysoPLipase"/>
</dbReference>
<proteinExistence type="predicted"/>
<organism evidence="6 7">
    <name type="scientific">Microcystis aeruginosa NIES-44</name>
    <dbReference type="NCBI Taxonomy" id="449439"/>
    <lineage>
        <taxon>Bacteria</taxon>
        <taxon>Bacillati</taxon>
        <taxon>Cyanobacteriota</taxon>
        <taxon>Cyanophyceae</taxon>
        <taxon>Oscillatoriophycideae</taxon>
        <taxon>Chroococcales</taxon>
        <taxon>Microcystaceae</taxon>
        <taxon>Microcystis</taxon>
    </lineage>
</organism>
<name>A0A0A1VXI2_MICAE</name>
<dbReference type="SUPFAM" id="SSF52151">
    <property type="entry name" value="FabD/lysophospholipase-like"/>
    <property type="match status" value="1"/>
</dbReference>
<protein>
    <submittedName>
        <fullName evidence="6">Ferredoxin reductase</fullName>
    </submittedName>
</protein>
<sequence>MKAKIAIACQGGGSQTAFTAGALKALFDNKVQDYFDIVSLSGTSGGAICAFFTWYALKKGDSIVWKRMIDFWEDNSARTPQEQLFNDSAIKTLELASKGLIPQYNLSPSSPITKTLFSIATYGLRSRFTNFDQLLRAHIDFSELATWGAKPEPPVLLIGACNILTGKLSKFNSRQEAVKIEHILASACVPNIFPAVTIETMAYWDGLFSDNPPIRSLIRREFVGIENIPDEIWVIKINPTSRDKIPVQSDDIADRRNELEGNVSLFQGLDQIELINQLFLKGAFKEEFLREIALTEPFKIPKSFPEDPDQDYHIPMIEMSAELANSLNYESKLDRSPANIQRLIADGEKQGKQFLEHRLKAMGLR</sequence>
<gene>
    <name evidence="6" type="ORF">N44_03000</name>
</gene>
<keyword evidence="1" id="KW-0378">Hydrolase</keyword>
<evidence type="ECO:0000256" key="1">
    <source>
        <dbReference type="ARBA" id="ARBA00022801"/>
    </source>
</evidence>
<evidence type="ECO:0000256" key="2">
    <source>
        <dbReference type="ARBA" id="ARBA00022963"/>
    </source>
</evidence>
<dbReference type="RefSeq" id="WP_045360475.1">
    <property type="nucleotide sequence ID" value="NZ_BBPA01000054.1"/>
</dbReference>
<evidence type="ECO:0000256" key="4">
    <source>
        <dbReference type="SAM" id="Phobius"/>
    </source>
</evidence>
<keyword evidence="4" id="KW-1133">Transmembrane helix</keyword>
<dbReference type="InterPro" id="IPR050301">
    <property type="entry name" value="NTE"/>
</dbReference>
<keyword evidence="2" id="KW-0442">Lipid degradation</keyword>
<feature type="transmembrane region" description="Helical" evidence="4">
    <location>
        <begin position="37"/>
        <end position="57"/>
    </location>
</feature>
<dbReference type="Gene3D" id="3.40.1090.10">
    <property type="entry name" value="Cytosolic phospholipase A2 catalytic domain"/>
    <property type="match status" value="1"/>
</dbReference>
<dbReference type="Proteomes" id="UP000030321">
    <property type="component" value="Unassembled WGS sequence"/>
</dbReference>
<dbReference type="Pfam" id="PF01734">
    <property type="entry name" value="Patatin"/>
    <property type="match status" value="1"/>
</dbReference>
<comment type="caution">
    <text evidence="6">The sequence shown here is derived from an EMBL/GenBank/DDBJ whole genome shotgun (WGS) entry which is preliminary data.</text>
</comment>
<dbReference type="InterPro" id="IPR002641">
    <property type="entry name" value="PNPLA_dom"/>
</dbReference>
<feature type="domain" description="PNPLA" evidence="5">
    <location>
        <begin position="8"/>
        <end position="218"/>
    </location>
</feature>
<evidence type="ECO:0000313" key="6">
    <source>
        <dbReference type="EMBL" id="GAL94420.1"/>
    </source>
</evidence>
<reference evidence="7" key="1">
    <citation type="journal article" date="2015" name="Genome">
        <title>Whole Genome Sequence of the Non-Microcystin-Producing Microcystis aeruginosa Strain NIES-44.</title>
        <authorList>
            <person name="Okano K."/>
            <person name="Miyata N."/>
            <person name="Ozaki Y."/>
        </authorList>
    </citation>
    <scope>NUCLEOTIDE SEQUENCE [LARGE SCALE GENOMIC DNA]</scope>
    <source>
        <strain evidence="7">NIES-44</strain>
    </source>
</reference>
<keyword evidence="4" id="KW-0472">Membrane</keyword>
<evidence type="ECO:0000313" key="7">
    <source>
        <dbReference type="Proteomes" id="UP000030321"/>
    </source>
</evidence>
<dbReference type="AlphaFoldDB" id="A0A0A1VXI2"/>
<dbReference type="GO" id="GO:0016787">
    <property type="term" value="F:hydrolase activity"/>
    <property type="evidence" value="ECO:0007669"/>
    <property type="project" value="UniProtKB-KW"/>
</dbReference>
<evidence type="ECO:0000256" key="3">
    <source>
        <dbReference type="ARBA" id="ARBA00023098"/>
    </source>
</evidence>
<keyword evidence="4" id="KW-0812">Transmembrane</keyword>
<dbReference type="PANTHER" id="PTHR14226">
    <property type="entry name" value="NEUROPATHY TARGET ESTERASE/SWISS CHEESE D.MELANOGASTER"/>
    <property type="match status" value="1"/>
</dbReference>
<dbReference type="GO" id="GO:0016042">
    <property type="term" value="P:lipid catabolic process"/>
    <property type="evidence" value="ECO:0007669"/>
    <property type="project" value="UniProtKB-KW"/>
</dbReference>